<feature type="compositionally biased region" description="Acidic residues" evidence="1">
    <location>
        <begin position="75"/>
        <end position="85"/>
    </location>
</feature>
<comment type="caution">
    <text evidence="2">The sequence shown here is derived from an EMBL/GenBank/DDBJ whole genome shotgun (WGS) entry which is preliminary data.</text>
</comment>
<gene>
    <name evidence="2" type="ORF">QJS10_CPA16g00250</name>
</gene>
<reference evidence="2" key="2">
    <citation type="submission" date="2023-06" db="EMBL/GenBank/DDBJ databases">
        <authorList>
            <person name="Ma L."/>
            <person name="Liu K.-W."/>
            <person name="Li Z."/>
            <person name="Hsiao Y.-Y."/>
            <person name="Qi Y."/>
            <person name="Fu T."/>
            <person name="Tang G."/>
            <person name="Zhang D."/>
            <person name="Sun W.-H."/>
            <person name="Liu D.-K."/>
            <person name="Li Y."/>
            <person name="Chen G.-Z."/>
            <person name="Liu X.-D."/>
            <person name="Liao X.-Y."/>
            <person name="Jiang Y.-T."/>
            <person name="Yu X."/>
            <person name="Hao Y."/>
            <person name="Huang J."/>
            <person name="Zhao X.-W."/>
            <person name="Ke S."/>
            <person name="Chen Y.-Y."/>
            <person name="Wu W.-L."/>
            <person name="Hsu J.-L."/>
            <person name="Lin Y.-F."/>
            <person name="Huang M.-D."/>
            <person name="Li C.-Y."/>
            <person name="Huang L."/>
            <person name="Wang Z.-W."/>
            <person name="Zhao X."/>
            <person name="Zhong W.-Y."/>
            <person name="Peng D.-H."/>
            <person name="Ahmad S."/>
            <person name="Lan S."/>
            <person name="Zhang J.-S."/>
            <person name="Tsai W.-C."/>
            <person name="Van De Peer Y."/>
            <person name="Liu Z.-J."/>
        </authorList>
    </citation>
    <scope>NUCLEOTIDE SEQUENCE</scope>
    <source>
        <strain evidence="2">CP</strain>
        <tissue evidence="2">Leaves</tissue>
    </source>
</reference>
<dbReference type="Proteomes" id="UP001180020">
    <property type="component" value="Unassembled WGS sequence"/>
</dbReference>
<name>A0AAV9CYY9_ACOCL</name>
<evidence type="ECO:0000256" key="1">
    <source>
        <dbReference type="SAM" id="MobiDB-lite"/>
    </source>
</evidence>
<dbReference type="EMBL" id="JAUJYO010000016">
    <property type="protein sequence ID" value="KAK1294125.1"/>
    <property type="molecule type" value="Genomic_DNA"/>
</dbReference>
<protein>
    <submittedName>
        <fullName evidence="2">Uncharacterized protein</fullName>
    </submittedName>
</protein>
<reference evidence="2" key="1">
    <citation type="journal article" date="2023" name="Nat. Commun.">
        <title>Diploid and tetraploid genomes of Acorus and the evolution of monocots.</title>
        <authorList>
            <person name="Ma L."/>
            <person name="Liu K.W."/>
            <person name="Li Z."/>
            <person name="Hsiao Y.Y."/>
            <person name="Qi Y."/>
            <person name="Fu T."/>
            <person name="Tang G.D."/>
            <person name="Zhang D."/>
            <person name="Sun W.H."/>
            <person name="Liu D.K."/>
            <person name="Li Y."/>
            <person name="Chen G.Z."/>
            <person name="Liu X.D."/>
            <person name="Liao X.Y."/>
            <person name="Jiang Y.T."/>
            <person name="Yu X."/>
            <person name="Hao Y."/>
            <person name="Huang J."/>
            <person name="Zhao X.W."/>
            <person name="Ke S."/>
            <person name="Chen Y.Y."/>
            <person name="Wu W.L."/>
            <person name="Hsu J.L."/>
            <person name="Lin Y.F."/>
            <person name="Huang M.D."/>
            <person name="Li C.Y."/>
            <person name="Huang L."/>
            <person name="Wang Z.W."/>
            <person name="Zhao X."/>
            <person name="Zhong W.Y."/>
            <person name="Peng D.H."/>
            <person name="Ahmad S."/>
            <person name="Lan S."/>
            <person name="Zhang J.S."/>
            <person name="Tsai W.C."/>
            <person name="Van de Peer Y."/>
            <person name="Liu Z.J."/>
        </authorList>
    </citation>
    <scope>NUCLEOTIDE SEQUENCE</scope>
    <source>
        <strain evidence="2">CP</strain>
    </source>
</reference>
<proteinExistence type="predicted"/>
<feature type="region of interest" description="Disordered" evidence="1">
    <location>
        <begin position="65"/>
        <end position="85"/>
    </location>
</feature>
<evidence type="ECO:0000313" key="3">
    <source>
        <dbReference type="Proteomes" id="UP001180020"/>
    </source>
</evidence>
<dbReference type="AlphaFoldDB" id="A0AAV9CYY9"/>
<organism evidence="2 3">
    <name type="scientific">Acorus calamus</name>
    <name type="common">Sweet flag</name>
    <dbReference type="NCBI Taxonomy" id="4465"/>
    <lineage>
        <taxon>Eukaryota</taxon>
        <taxon>Viridiplantae</taxon>
        <taxon>Streptophyta</taxon>
        <taxon>Embryophyta</taxon>
        <taxon>Tracheophyta</taxon>
        <taxon>Spermatophyta</taxon>
        <taxon>Magnoliopsida</taxon>
        <taxon>Liliopsida</taxon>
        <taxon>Acoraceae</taxon>
        <taxon>Acorus</taxon>
    </lineage>
</organism>
<sequence>MRRSGRRQAMCSMEGALVTRASITANPLGRMPVHQIATSNVHLHLSMHQSSPHIDIFITVEHNVHPTPNDRGLENEEMFGEESDEGFDDPMEAFYNFFDKEGNDVDHSIF</sequence>
<evidence type="ECO:0000313" key="2">
    <source>
        <dbReference type="EMBL" id="KAK1294125.1"/>
    </source>
</evidence>
<keyword evidence="3" id="KW-1185">Reference proteome</keyword>
<accession>A0AAV9CYY9</accession>